<proteinExistence type="predicted"/>
<feature type="domain" description="Mammalian cell entry C-terminal" evidence="3">
    <location>
        <begin position="127"/>
        <end position="310"/>
    </location>
</feature>
<evidence type="ECO:0000256" key="1">
    <source>
        <dbReference type="SAM" id="Phobius"/>
    </source>
</evidence>
<feature type="domain" description="Mce/MlaD" evidence="2">
    <location>
        <begin position="47"/>
        <end position="121"/>
    </location>
</feature>
<evidence type="ECO:0000313" key="4">
    <source>
        <dbReference type="EMBL" id="PEG54566.1"/>
    </source>
</evidence>
<keyword evidence="5" id="KW-1185">Reference proteome</keyword>
<dbReference type="Pfam" id="PF11887">
    <property type="entry name" value="Mce4_CUP1"/>
    <property type="match status" value="1"/>
</dbReference>
<dbReference type="Pfam" id="PF02470">
    <property type="entry name" value="MlaD"/>
    <property type="match status" value="1"/>
</dbReference>
<dbReference type="PRINTS" id="PR01782">
    <property type="entry name" value="MCEVIRFACTOR"/>
</dbReference>
<gene>
    <name evidence="4" type="ORF">CRI78_10230</name>
</gene>
<dbReference type="PANTHER" id="PTHR33371">
    <property type="entry name" value="INTERMEMBRANE PHOSPHOLIPID TRANSPORT SYSTEM BINDING PROTEIN MLAD-RELATED"/>
    <property type="match status" value="1"/>
</dbReference>
<dbReference type="InterPro" id="IPR024516">
    <property type="entry name" value="Mce_C"/>
</dbReference>
<protein>
    <submittedName>
        <fullName evidence="4">Mammalian cell entry protein</fullName>
    </submittedName>
</protein>
<reference evidence="4 5" key="1">
    <citation type="submission" date="2017-10" db="EMBL/GenBank/DDBJ databases">
        <title>The new phylogeny of genus Mycobacterium.</title>
        <authorList>
            <person name="Tortoli E."/>
            <person name="Trovato A."/>
            <person name="Cirillo D.M."/>
        </authorList>
    </citation>
    <scope>NUCLEOTIDE SEQUENCE [LARGE SCALE GENOMIC DNA]</scope>
    <source>
        <strain evidence="4 5">IP141170001</strain>
    </source>
</reference>
<keyword evidence="1" id="KW-1133">Transmembrane helix</keyword>
<keyword evidence="1" id="KW-0812">Transmembrane</keyword>
<evidence type="ECO:0000259" key="3">
    <source>
        <dbReference type="Pfam" id="PF11887"/>
    </source>
</evidence>
<sequence length="350" mass="37936">MQVSRVTFGRSKALEDRNRAVIGTVALIVLVAVIAATTGLNALHIGKRTYTAEFLQAASLRPGDQVSIAGVPVGLVSATKLAVNRVIVTMELDNGVRLGTETKAAIKLTTVLGSRYVELRPRGERTLPGDRIPLSHTSVPYDLQKLLTDSTTTFEDVDAEQFATSMQTLSQQLTGVPAVLPDALSNVQSLSAIISDRRDQIADLLRNTATVAEILGGQRDDLAELIIAGGELTGEIVRRRAGVERLLRAATTLITTADEIIGSDYTQIEALLTDLQQVTAMLGDHDALLRNLFQIMPVAMRNAANATGSGPFLDFMLPGGLMVDSWMCAISGRAEQWKWPERYQYFKDCK</sequence>
<dbReference type="NCBIfam" id="TIGR00996">
    <property type="entry name" value="Mtu_fam_mce"/>
    <property type="match status" value="1"/>
</dbReference>
<dbReference type="EMBL" id="PDCR01000011">
    <property type="protein sequence ID" value="PEG54566.1"/>
    <property type="molecule type" value="Genomic_DNA"/>
</dbReference>
<dbReference type="GO" id="GO:0005576">
    <property type="term" value="C:extracellular region"/>
    <property type="evidence" value="ECO:0007669"/>
    <property type="project" value="TreeGrafter"/>
</dbReference>
<dbReference type="Proteomes" id="UP000220340">
    <property type="component" value="Unassembled WGS sequence"/>
</dbReference>
<organism evidence="4 5">
    <name type="scientific">Mycolicibacterium diernhoferi</name>
    <dbReference type="NCBI Taxonomy" id="1801"/>
    <lineage>
        <taxon>Bacteria</taxon>
        <taxon>Bacillati</taxon>
        <taxon>Actinomycetota</taxon>
        <taxon>Actinomycetes</taxon>
        <taxon>Mycobacteriales</taxon>
        <taxon>Mycobacteriaceae</taxon>
        <taxon>Mycolicibacterium</taxon>
    </lineage>
</organism>
<evidence type="ECO:0000313" key="5">
    <source>
        <dbReference type="Proteomes" id="UP000220340"/>
    </source>
</evidence>
<dbReference type="InterPro" id="IPR005693">
    <property type="entry name" value="Mce"/>
</dbReference>
<comment type="caution">
    <text evidence="4">The sequence shown here is derived from an EMBL/GenBank/DDBJ whole genome shotgun (WGS) entry which is preliminary data.</text>
</comment>
<accession>A0A2A7NW36</accession>
<dbReference type="OrthoDB" id="3456055at2"/>
<keyword evidence="1" id="KW-0472">Membrane</keyword>
<dbReference type="AlphaFoldDB" id="A0A2A7NW36"/>
<evidence type="ECO:0000259" key="2">
    <source>
        <dbReference type="Pfam" id="PF02470"/>
    </source>
</evidence>
<dbReference type="InterPro" id="IPR052336">
    <property type="entry name" value="MlaD_Phospholipid_Transporter"/>
</dbReference>
<dbReference type="PANTHER" id="PTHR33371:SF18">
    <property type="entry name" value="MCE-FAMILY PROTEIN MCE3C"/>
    <property type="match status" value="1"/>
</dbReference>
<feature type="transmembrane region" description="Helical" evidence="1">
    <location>
        <begin position="20"/>
        <end position="40"/>
    </location>
</feature>
<dbReference type="InterPro" id="IPR003399">
    <property type="entry name" value="Mce/MlaD"/>
</dbReference>
<name>A0A2A7NW36_9MYCO</name>